<comment type="subunit">
    <text evidence="2">The accessory proteins ExbB and ExbD seem to form a complex with TonB.</text>
</comment>
<dbReference type="InterPro" id="IPR050790">
    <property type="entry name" value="ExbB/TolQ_transport"/>
</dbReference>
<evidence type="ECO:0000256" key="4">
    <source>
        <dbReference type="ARBA" id="ARBA00022448"/>
    </source>
</evidence>
<dbReference type="Proteomes" id="UP000587070">
    <property type="component" value="Unassembled WGS sequence"/>
</dbReference>
<gene>
    <name evidence="15" type="ORF">GGD90_002076</name>
</gene>
<evidence type="ECO:0000256" key="11">
    <source>
        <dbReference type="ARBA" id="ARBA00024816"/>
    </source>
</evidence>
<comment type="subcellular location">
    <subcellularLocation>
        <location evidence="1">Cell inner membrane</location>
        <topology evidence="1">Multi-pass membrane protein</topology>
    </subcellularLocation>
    <subcellularLocation>
        <location evidence="12">Membrane</location>
        <topology evidence="12">Multi-pass membrane protein</topology>
    </subcellularLocation>
</comment>
<accession>A0A840G8D8</accession>
<evidence type="ECO:0000256" key="12">
    <source>
        <dbReference type="RuleBase" id="RU004057"/>
    </source>
</evidence>
<dbReference type="GO" id="GO:0017038">
    <property type="term" value="P:protein import"/>
    <property type="evidence" value="ECO:0007669"/>
    <property type="project" value="TreeGrafter"/>
</dbReference>
<feature type="domain" description="MotA/TolQ/ExbB proton channel" evidence="14">
    <location>
        <begin position="111"/>
        <end position="214"/>
    </location>
</feature>
<dbReference type="InterPro" id="IPR002898">
    <property type="entry name" value="MotA_ExbB_proton_chnl"/>
</dbReference>
<dbReference type="Pfam" id="PF01618">
    <property type="entry name" value="MotA_ExbB"/>
    <property type="match status" value="1"/>
</dbReference>
<protein>
    <recommendedName>
        <fullName evidence="3">Biopolymer transport protein ExbB</fullName>
    </recommendedName>
</protein>
<keyword evidence="5" id="KW-1003">Cell membrane</keyword>
<evidence type="ECO:0000256" key="13">
    <source>
        <dbReference type="SAM" id="Phobius"/>
    </source>
</evidence>
<evidence type="ECO:0000313" key="15">
    <source>
        <dbReference type="EMBL" id="MBB4247691.1"/>
    </source>
</evidence>
<feature type="transmembrane region" description="Helical" evidence="13">
    <location>
        <begin position="182"/>
        <end position="203"/>
    </location>
</feature>
<dbReference type="RefSeq" id="WP_153116663.1">
    <property type="nucleotide sequence ID" value="NZ_JACIGE010000007.1"/>
</dbReference>
<evidence type="ECO:0000256" key="10">
    <source>
        <dbReference type="ARBA" id="ARBA00023136"/>
    </source>
</evidence>
<keyword evidence="8 12" id="KW-0653">Protein transport</keyword>
<comment type="function">
    <text evidence="11">Involved in the TonB-dependent energy-dependent transport of various receptor-bound substrates. Protects ExbD from proteolytic degradation and functionally stabilizes TonB.</text>
</comment>
<evidence type="ECO:0000256" key="1">
    <source>
        <dbReference type="ARBA" id="ARBA00004429"/>
    </source>
</evidence>
<feature type="transmembrane region" description="Helical" evidence="13">
    <location>
        <begin position="137"/>
        <end position="162"/>
    </location>
</feature>
<keyword evidence="16" id="KW-1185">Reference proteome</keyword>
<keyword evidence="9 13" id="KW-1133">Transmembrane helix</keyword>
<organism evidence="15 16">
    <name type="scientific">Rhodocyclus tenuis</name>
    <name type="common">Rhodospirillum tenue</name>
    <dbReference type="NCBI Taxonomy" id="1066"/>
    <lineage>
        <taxon>Bacteria</taxon>
        <taxon>Pseudomonadati</taxon>
        <taxon>Pseudomonadota</taxon>
        <taxon>Betaproteobacteria</taxon>
        <taxon>Rhodocyclales</taxon>
        <taxon>Rhodocyclaceae</taxon>
        <taxon>Rhodocyclus</taxon>
    </lineage>
</organism>
<keyword evidence="7 13" id="KW-0812">Transmembrane</keyword>
<evidence type="ECO:0000256" key="5">
    <source>
        <dbReference type="ARBA" id="ARBA00022475"/>
    </source>
</evidence>
<evidence type="ECO:0000256" key="7">
    <source>
        <dbReference type="ARBA" id="ARBA00022692"/>
    </source>
</evidence>
<dbReference type="EMBL" id="JACIGE010000007">
    <property type="protein sequence ID" value="MBB4247691.1"/>
    <property type="molecule type" value="Genomic_DNA"/>
</dbReference>
<comment type="caution">
    <text evidence="15">The sequence shown here is derived from an EMBL/GenBank/DDBJ whole genome shotgun (WGS) entry which is preliminary data.</text>
</comment>
<keyword evidence="6" id="KW-0997">Cell inner membrane</keyword>
<evidence type="ECO:0000256" key="9">
    <source>
        <dbReference type="ARBA" id="ARBA00022989"/>
    </source>
</evidence>
<proteinExistence type="inferred from homology"/>
<evidence type="ECO:0000256" key="3">
    <source>
        <dbReference type="ARBA" id="ARBA00022093"/>
    </source>
</evidence>
<evidence type="ECO:0000256" key="6">
    <source>
        <dbReference type="ARBA" id="ARBA00022519"/>
    </source>
</evidence>
<evidence type="ECO:0000256" key="8">
    <source>
        <dbReference type="ARBA" id="ARBA00022927"/>
    </source>
</evidence>
<name>A0A840G8D8_RHOTE</name>
<reference evidence="15 16" key="1">
    <citation type="submission" date="2020-08" db="EMBL/GenBank/DDBJ databases">
        <title>Genome sequencing of Purple Non-Sulfur Bacteria from various extreme environments.</title>
        <authorList>
            <person name="Mayer M."/>
        </authorList>
    </citation>
    <scope>NUCLEOTIDE SEQUENCE [LARGE SCALE GENOMIC DNA]</scope>
    <source>
        <strain evidence="15 16">2761</strain>
    </source>
</reference>
<dbReference type="OrthoDB" id="9805133at2"/>
<dbReference type="PANTHER" id="PTHR30625:SF14">
    <property type="entry name" value="BIOPOLYMER TRANSPORT PROTEIN EXBB"/>
    <property type="match status" value="1"/>
</dbReference>
<keyword evidence="10 13" id="KW-0472">Membrane</keyword>
<dbReference type="PANTHER" id="PTHR30625">
    <property type="entry name" value="PROTEIN TOLQ"/>
    <property type="match status" value="1"/>
</dbReference>
<dbReference type="GO" id="GO:0005886">
    <property type="term" value="C:plasma membrane"/>
    <property type="evidence" value="ECO:0007669"/>
    <property type="project" value="UniProtKB-SubCell"/>
</dbReference>
<evidence type="ECO:0000256" key="2">
    <source>
        <dbReference type="ARBA" id="ARBA00011471"/>
    </source>
</evidence>
<evidence type="ECO:0000259" key="14">
    <source>
        <dbReference type="Pfam" id="PF01618"/>
    </source>
</evidence>
<comment type="similarity">
    <text evidence="12">Belongs to the exbB/tolQ family.</text>
</comment>
<evidence type="ECO:0000313" key="16">
    <source>
        <dbReference type="Proteomes" id="UP000587070"/>
    </source>
</evidence>
<sequence length="269" mass="28465">MDPTVSPYGLAALWSQGDLAIRGVALLLLLMSIASWWLIVTRTWRLIKLRRAARASAAFWHCRSFAEGLQALQAPGTPDAELNPFHLLAVEGKAAVAHHTEKRQELHGQLNLAEWLGEALRGAIDDSAERLRSGLSVLASVGSTAPFIGLFGTVWGIYHALVGIGMSGQASIDQVAGPVGEALIMTAFGLVVAIPAVLGYNALNRANRALTGQLRRFARQLHAYFLTGSPLDSTTEPAQGLSGKEAGGVVKKRTNGAAADAGYHGAREG</sequence>
<dbReference type="AlphaFoldDB" id="A0A840G8D8"/>
<feature type="transmembrane region" description="Helical" evidence="13">
    <location>
        <begin position="20"/>
        <end position="40"/>
    </location>
</feature>
<keyword evidence="4 12" id="KW-0813">Transport</keyword>